<dbReference type="EMBL" id="AP018929">
    <property type="protein sequence ID" value="BBG25325.1"/>
    <property type="molecule type" value="Genomic_DNA"/>
</dbReference>
<name>A0A510DYM8_9CREN</name>
<dbReference type="Proteomes" id="UP000322983">
    <property type="component" value="Chromosome"/>
</dbReference>
<evidence type="ECO:0000313" key="5">
    <source>
        <dbReference type="Proteomes" id="UP000325030"/>
    </source>
</evidence>
<evidence type="ECO:0000259" key="1">
    <source>
        <dbReference type="Pfam" id="PF19289"/>
    </source>
</evidence>
<dbReference type="Gene3D" id="3.30.2290.10">
    <property type="entry name" value="PmbA/TldD superfamily"/>
    <property type="match status" value="1"/>
</dbReference>
<feature type="domain" description="Metalloprotease TldD/E C-terminal" evidence="1">
    <location>
        <begin position="204"/>
        <end position="421"/>
    </location>
</feature>
<dbReference type="InterPro" id="IPR045569">
    <property type="entry name" value="Metalloprtase-TldD/E_C"/>
</dbReference>
<dbReference type="PANTHER" id="PTHR43666">
    <property type="entry name" value="TLDD PROTEIN"/>
    <property type="match status" value="1"/>
</dbReference>
<dbReference type="Pfam" id="PF19289">
    <property type="entry name" value="PmbA_TldD_3rd"/>
    <property type="match status" value="1"/>
</dbReference>
<accession>A0A510DYM8</accession>
<proteinExistence type="predicted"/>
<dbReference type="KEGG" id="step:IC006_2660"/>
<dbReference type="OrthoDB" id="84520at2157"/>
<dbReference type="EMBL" id="AP018930">
    <property type="protein sequence ID" value="BBG28119.1"/>
    <property type="molecule type" value="Genomic_DNA"/>
</dbReference>
<dbReference type="InterPro" id="IPR035068">
    <property type="entry name" value="TldD/PmbA_N"/>
</dbReference>
<dbReference type="SUPFAM" id="SSF111283">
    <property type="entry name" value="Putative modulator of DNA gyrase, PmbA/TldD"/>
    <property type="match status" value="1"/>
</dbReference>
<protein>
    <recommendedName>
        <fullName evidence="1">Metalloprotease TldD/E C-terminal domain-containing protein</fullName>
    </recommendedName>
</protein>
<dbReference type="Proteomes" id="UP000325030">
    <property type="component" value="Chromosome"/>
</dbReference>
<organism evidence="2 4">
    <name type="scientific">Sulfuracidifex tepidarius</name>
    <dbReference type="NCBI Taxonomy" id="1294262"/>
    <lineage>
        <taxon>Archaea</taxon>
        <taxon>Thermoproteota</taxon>
        <taxon>Thermoprotei</taxon>
        <taxon>Sulfolobales</taxon>
        <taxon>Sulfolobaceae</taxon>
        <taxon>Sulfuracidifex</taxon>
    </lineage>
</organism>
<sequence>MEKVVEKLNQTCDSYSLSITQTKSTMVKFADSKVTIVQNWNVSNVSLLLTRRNKFMTSTFSSVEEMERNLSSLNEKLGLLEPTELVPLISESDKIVRVRNTDERISSAITDPSPIVKVVLDSAESSLFGTLNLVETTRKLITSAGFDGEETRNYFVSYFRSIDRGRSGHWSTVSSKYSDSSLASTVKKSAEYASIDGEATLDEGRHDVVLSPSVFANLIEIIGYMSSAYNLMSSMSFLVKSKPGDNVASSKFSLNDIPKNDMVGSFNFDDEGTLTYNKPIIENGTLRTFLFNNSLAKKYNYKSTANAGWVEPRPWALEIGKGDVKEDSLLDGNLIFFNNNWYTRLQNYYEGQFSTVGRDAIIAFKDGKPIGRIKRARISDKLPCIINRIEGLSTDVYKQMWWEVEVPTISPFALIKNVMITKG</sequence>
<keyword evidence="4" id="KW-1185">Reference proteome</keyword>
<dbReference type="GO" id="GO:0008237">
    <property type="term" value="F:metallopeptidase activity"/>
    <property type="evidence" value="ECO:0007669"/>
    <property type="project" value="InterPro"/>
</dbReference>
<evidence type="ECO:0000313" key="4">
    <source>
        <dbReference type="Proteomes" id="UP000322983"/>
    </source>
</evidence>
<reference evidence="2 4" key="2">
    <citation type="journal article" date="2020" name="Int. J. Syst. Evol. Microbiol.">
        <title>Sulfuracidifex tepidarius gen. nov., sp. nov. and transfer of Sulfolobus metallicus Huber and Stetter 1992 to the genus Sulfuracidifex as Sulfuracidifex metallicus comb. nov.</title>
        <authorList>
            <person name="Itoh T."/>
            <person name="Miura T."/>
            <person name="Sakai H.D."/>
            <person name="Kato S."/>
            <person name="Ohkuma M."/>
            <person name="Takashina T."/>
        </authorList>
    </citation>
    <scope>NUCLEOTIDE SEQUENCE [LARGE SCALE GENOMIC DNA]</scope>
    <source>
        <strain evidence="2 4">IC-006</strain>
        <strain evidence="3">IC-007</strain>
    </source>
</reference>
<dbReference type="GO" id="GO:0006508">
    <property type="term" value="P:proteolysis"/>
    <property type="evidence" value="ECO:0007669"/>
    <property type="project" value="InterPro"/>
</dbReference>
<reference evidence="5" key="1">
    <citation type="submission" date="2018-09" db="EMBL/GenBank/DDBJ databases">
        <title>Complete Genome Sequencing of Sulfolobus sp. JCM 16834.</title>
        <authorList>
            <person name="Kato S."/>
            <person name="Itoh T."/>
            <person name="Ohkuma M."/>
        </authorList>
    </citation>
    <scope>NUCLEOTIDE SEQUENCE [LARGE SCALE GENOMIC DNA]</scope>
    <source>
        <strain evidence="5">IC-007</strain>
    </source>
</reference>
<gene>
    <name evidence="2" type="ORF">IC006_2660</name>
    <name evidence="3" type="ORF">IC007_2674</name>
</gene>
<evidence type="ECO:0000313" key="2">
    <source>
        <dbReference type="EMBL" id="BBG25325.1"/>
    </source>
</evidence>
<dbReference type="STRING" id="1294262.GCA_001316085_02621"/>
<dbReference type="AlphaFoldDB" id="A0A510DYM8"/>
<dbReference type="GeneID" id="41718944"/>
<accession>A0A510E6H5</accession>
<dbReference type="PANTHER" id="PTHR43666:SF1">
    <property type="entry name" value="CONSERVED PROTEIN"/>
    <property type="match status" value="1"/>
</dbReference>
<dbReference type="InterPro" id="IPR036059">
    <property type="entry name" value="TldD/PmbA_sf"/>
</dbReference>
<evidence type="ECO:0000313" key="3">
    <source>
        <dbReference type="EMBL" id="BBG28119.1"/>
    </source>
</evidence>
<dbReference type="RefSeq" id="WP_054846572.1">
    <property type="nucleotide sequence ID" value="NZ_AP018929.1"/>
</dbReference>